<organism evidence="1 4">
    <name type="scientific">Cymbomonas tetramitiformis</name>
    <dbReference type="NCBI Taxonomy" id="36881"/>
    <lineage>
        <taxon>Eukaryota</taxon>
        <taxon>Viridiplantae</taxon>
        <taxon>Chlorophyta</taxon>
        <taxon>Pyramimonadophyceae</taxon>
        <taxon>Pyramimonadales</taxon>
        <taxon>Pyramimonadaceae</taxon>
        <taxon>Cymbomonas</taxon>
    </lineage>
</organism>
<evidence type="ECO:0000313" key="1">
    <source>
        <dbReference type="EMBL" id="KAK3248819.1"/>
    </source>
</evidence>
<evidence type="ECO:0000313" key="4">
    <source>
        <dbReference type="Proteomes" id="UP001190700"/>
    </source>
</evidence>
<dbReference type="EMBL" id="LGRX02027780">
    <property type="protein sequence ID" value="KAK3248819.1"/>
    <property type="molecule type" value="Genomic_DNA"/>
</dbReference>
<accession>A0AAE0C6J5</accession>
<evidence type="ECO:0000313" key="3">
    <source>
        <dbReference type="EMBL" id="KAK3288420.1"/>
    </source>
</evidence>
<name>A0AAE0C6J5_9CHLO</name>
<gene>
    <name evidence="2" type="ORF">CYMTET_17909</name>
    <name evidence="3" type="ORF">CYMTET_4104</name>
    <name evidence="1" type="ORF">CYMTET_41729</name>
</gene>
<comment type="caution">
    <text evidence="1">The sequence shown here is derived from an EMBL/GenBank/DDBJ whole genome shotgun (WGS) entry which is preliminary data.</text>
</comment>
<proteinExistence type="predicted"/>
<sequence>MSTVLRRCLIDVHTLAIRSGRFKLSPLHEFDLDDHIEIVDVRNCIEYYETTSEFVASIHVICMLSELLWIVERATSDASTPFEGRENRTHTGRRARELALRDFTLF</sequence>
<dbReference type="EMBL" id="LGRX02000486">
    <property type="protein sequence ID" value="KAK3288420.1"/>
    <property type="molecule type" value="Genomic_DNA"/>
</dbReference>
<dbReference type="Proteomes" id="UP001190700">
    <property type="component" value="Unassembled WGS sequence"/>
</dbReference>
<dbReference type="AlphaFoldDB" id="A0AAE0C6J5"/>
<evidence type="ECO:0000313" key="2">
    <source>
        <dbReference type="EMBL" id="KAK3273872.1"/>
    </source>
</evidence>
<reference evidence="1 4" key="1">
    <citation type="journal article" date="2015" name="Genome Biol. Evol.">
        <title>Comparative Genomics of a Bacterivorous Green Alga Reveals Evolutionary Causalities and Consequences of Phago-Mixotrophic Mode of Nutrition.</title>
        <authorList>
            <person name="Burns J.A."/>
            <person name="Paasch A."/>
            <person name="Narechania A."/>
            <person name="Kim E."/>
        </authorList>
    </citation>
    <scope>NUCLEOTIDE SEQUENCE [LARGE SCALE GENOMIC DNA]</scope>
    <source>
        <strain evidence="1">PLY_AMNH</strain>
    </source>
</reference>
<dbReference type="EMBL" id="LGRX02008172">
    <property type="protein sequence ID" value="KAK3273872.1"/>
    <property type="molecule type" value="Genomic_DNA"/>
</dbReference>
<reference evidence="1" key="2">
    <citation type="submission" date="2023-06" db="EMBL/GenBank/DDBJ databases">
        <title>Long-read-based genome assembly of the green algal bacterivore Cymbomonas tetramitiformis.</title>
        <authorList>
            <person name="Gyaltshen Y."/>
            <person name="Rozenberg A."/>
            <person name="Paasch A."/>
            <person name="Burns J.A."/>
            <person name="Warring S."/>
            <person name="Larson R."/>
            <person name="Maurer-Alcala X."/>
            <person name="Dacks J."/>
            <person name="Kim E."/>
        </authorList>
    </citation>
    <scope>NUCLEOTIDE SEQUENCE</scope>
    <source>
        <strain evidence="1">PLY_AMNH</strain>
    </source>
</reference>
<keyword evidence="4" id="KW-1185">Reference proteome</keyword>
<protein>
    <submittedName>
        <fullName evidence="1">Uncharacterized protein</fullName>
    </submittedName>
</protein>